<dbReference type="SMART" id="SM00100">
    <property type="entry name" value="cNMP"/>
    <property type="match status" value="1"/>
</dbReference>
<dbReference type="Gene3D" id="2.60.120.10">
    <property type="entry name" value="Jelly Rolls"/>
    <property type="match status" value="1"/>
</dbReference>
<feature type="domain" description="Cyclic nucleotide-binding" evidence="4">
    <location>
        <begin position="14"/>
        <end position="134"/>
    </location>
</feature>
<dbReference type="InterPro" id="IPR018490">
    <property type="entry name" value="cNMP-bd_dom_sf"/>
</dbReference>
<dbReference type="PROSITE" id="PS50042">
    <property type="entry name" value="CNMP_BINDING_3"/>
    <property type="match status" value="1"/>
</dbReference>
<dbReference type="InterPro" id="IPR050397">
    <property type="entry name" value="Env_Response_Regulators"/>
</dbReference>
<dbReference type="SMART" id="SM00419">
    <property type="entry name" value="HTH_CRP"/>
    <property type="match status" value="1"/>
</dbReference>
<evidence type="ECO:0000259" key="4">
    <source>
        <dbReference type="PROSITE" id="PS50042"/>
    </source>
</evidence>
<dbReference type="InterPro" id="IPR036390">
    <property type="entry name" value="WH_DNA-bd_sf"/>
</dbReference>
<dbReference type="Gene3D" id="1.10.10.10">
    <property type="entry name" value="Winged helix-like DNA-binding domain superfamily/Winged helix DNA-binding domain"/>
    <property type="match status" value="1"/>
</dbReference>
<dbReference type="PROSITE" id="PS51063">
    <property type="entry name" value="HTH_CRP_2"/>
    <property type="match status" value="1"/>
</dbReference>
<dbReference type="SUPFAM" id="SSF51206">
    <property type="entry name" value="cAMP-binding domain-like"/>
    <property type="match status" value="1"/>
</dbReference>
<keyword evidence="3" id="KW-0804">Transcription</keyword>
<evidence type="ECO:0000256" key="2">
    <source>
        <dbReference type="ARBA" id="ARBA00023125"/>
    </source>
</evidence>
<name>A0A4S4NMJ6_9RHOB</name>
<keyword evidence="1" id="KW-0805">Transcription regulation</keyword>
<dbReference type="InterPro" id="IPR014710">
    <property type="entry name" value="RmlC-like_jellyroll"/>
</dbReference>
<evidence type="ECO:0000313" key="6">
    <source>
        <dbReference type="EMBL" id="THH37460.1"/>
    </source>
</evidence>
<dbReference type="GO" id="GO:0005829">
    <property type="term" value="C:cytosol"/>
    <property type="evidence" value="ECO:0007669"/>
    <property type="project" value="TreeGrafter"/>
</dbReference>
<sequence length="221" mass="24434">MEVEDWTERFAGPRSLPRALRDELVARSRIIKVAAGKQIFGPGQATDSLLFLLEGTVRVSQTSESGREIVLYRAVAGQSCVMTTACVLAEDAQAAEGVAETDVRAVALPKSVFDEMVSLSPDFRDFVMSAYRRRIHDLLRVIDDVAFGRIDGRLANRLLELAGTADSLSVTHQQLATELGTAREVISRQLHEFQRRGWIVQSRGKIDIEDRDALAHVVDSV</sequence>
<keyword evidence="2" id="KW-0238">DNA-binding</keyword>
<evidence type="ECO:0000259" key="5">
    <source>
        <dbReference type="PROSITE" id="PS51063"/>
    </source>
</evidence>
<dbReference type="CDD" id="cd00038">
    <property type="entry name" value="CAP_ED"/>
    <property type="match status" value="1"/>
</dbReference>
<feature type="domain" description="HTH crp-type" evidence="5">
    <location>
        <begin position="148"/>
        <end position="212"/>
    </location>
</feature>
<dbReference type="SUPFAM" id="SSF46785">
    <property type="entry name" value="Winged helix' DNA-binding domain"/>
    <property type="match status" value="1"/>
</dbReference>
<dbReference type="PANTHER" id="PTHR24567">
    <property type="entry name" value="CRP FAMILY TRANSCRIPTIONAL REGULATORY PROTEIN"/>
    <property type="match status" value="1"/>
</dbReference>
<dbReference type="Proteomes" id="UP000306602">
    <property type="component" value="Unassembled WGS sequence"/>
</dbReference>
<proteinExistence type="predicted"/>
<dbReference type="GO" id="GO:0003700">
    <property type="term" value="F:DNA-binding transcription factor activity"/>
    <property type="evidence" value="ECO:0007669"/>
    <property type="project" value="TreeGrafter"/>
</dbReference>
<organism evidence="6 7">
    <name type="scientific">Aliishimia ponticola</name>
    <dbReference type="NCBI Taxonomy" id="2499833"/>
    <lineage>
        <taxon>Bacteria</taxon>
        <taxon>Pseudomonadati</taxon>
        <taxon>Pseudomonadota</taxon>
        <taxon>Alphaproteobacteria</taxon>
        <taxon>Rhodobacterales</taxon>
        <taxon>Paracoccaceae</taxon>
        <taxon>Aliishimia</taxon>
    </lineage>
</organism>
<comment type="caution">
    <text evidence="6">The sequence shown here is derived from an EMBL/GenBank/DDBJ whole genome shotgun (WGS) entry which is preliminary data.</text>
</comment>
<evidence type="ECO:0000313" key="7">
    <source>
        <dbReference type="Proteomes" id="UP000306602"/>
    </source>
</evidence>
<dbReference type="AlphaFoldDB" id="A0A4S4NMJ6"/>
<accession>A0A4S4NMJ6</accession>
<dbReference type="InterPro" id="IPR000595">
    <property type="entry name" value="cNMP-bd_dom"/>
</dbReference>
<gene>
    <name evidence="6" type="ORF">E4Z66_07825</name>
</gene>
<evidence type="ECO:0000256" key="1">
    <source>
        <dbReference type="ARBA" id="ARBA00023015"/>
    </source>
</evidence>
<dbReference type="OrthoDB" id="9776746at2"/>
<dbReference type="Pfam" id="PF13545">
    <property type="entry name" value="HTH_Crp_2"/>
    <property type="match status" value="1"/>
</dbReference>
<dbReference type="Pfam" id="PF00027">
    <property type="entry name" value="cNMP_binding"/>
    <property type="match status" value="1"/>
</dbReference>
<protein>
    <submittedName>
        <fullName evidence="6">Crp/Fnr family transcriptional regulator</fullName>
    </submittedName>
</protein>
<dbReference type="GO" id="GO:0003677">
    <property type="term" value="F:DNA binding"/>
    <property type="evidence" value="ECO:0007669"/>
    <property type="project" value="UniProtKB-KW"/>
</dbReference>
<evidence type="ECO:0000256" key="3">
    <source>
        <dbReference type="ARBA" id="ARBA00023163"/>
    </source>
</evidence>
<dbReference type="EMBL" id="SRKY01000002">
    <property type="protein sequence ID" value="THH37460.1"/>
    <property type="molecule type" value="Genomic_DNA"/>
</dbReference>
<dbReference type="InterPro" id="IPR012318">
    <property type="entry name" value="HTH_CRP"/>
</dbReference>
<reference evidence="6 7" key="1">
    <citation type="submission" date="2019-04" db="EMBL/GenBank/DDBJ databases">
        <title>Shimia ponticola sp. nov., isolated from seawater.</title>
        <authorList>
            <person name="Kim Y.-O."/>
            <person name="Yoon J.-H."/>
        </authorList>
    </citation>
    <scope>NUCLEOTIDE SEQUENCE [LARGE SCALE GENOMIC DNA]</scope>
    <source>
        <strain evidence="6 7">MYP11</strain>
    </source>
</reference>
<dbReference type="PANTHER" id="PTHR24567:SF74">
    <property type="entry name" value="HTH-TYPE TRANSCRIPTIONAL REGULATOR ARCR"/>
    <property type="match status" value="1"/>
</dbReference>
<dbReference type="InterPro" id="IPR036388">
    <property type="entry name" value="WH-like_DNA-bd_sf"/>
</dbReference>
<keyword evidence="7" id="KW-1185">Reference proteome</keyword>